<keyword evidence="2" id="KW-1185">Reference proteome</keyword>
<accession>A0ABD0LYL6</accession>
<reference evidence="1 2" key="1">
    <citation type="journal article" date="2023" name="Sci. Data">
        <title>Genome assembly of the Korean intertidal mud-creeper Batillaria attramentaria.</title>
        <authorList>
            <person name="Patra A.K."/>
            <person name="Ho P.T."/>
            <person name="Jun S."/>
            <person name="Lee S.J."/>
            <person name="Kim Y."/>
            <person name="Won Y.J."/>
        </authorList>
    </citation>
    <scope>NUCLEOTIDE SEQUENCE [LARGE SCALE GENOMIC DNA]</scope>
    <source>
        <strain evidence="1">Wonlab-2016</strain>
    </source>
</reference>
<dbReference type="EMBL" id="JACVVK020000013">
    <property type="protein sequence ID" value="KAK7504814.1"/>
    <property type="molecule type" value="Genomic_DNA"/>
</dbReference>
<evidence type="ECO:0000313" key="2">
    <source>
        <dbReference type="Proteomes" id="UP001519460"/>
    </source>
</evidence>
<proteinExistence type="predicted"/>
<evidence type="ECO:0000313" key="1">
    <source>
        <dbReference type="EMBL" id="KAK7504814.1"/>
    </source>
</evidence>
<sequence>MHFLCVYVQLPCSQLPVKEEIRSENHYATIGTLPEDLVSFPKTTQQPGRLLNRANGTIENRTECCSNTSWPFLAENSNDKICDPPFLLVAGAPKQRAELKQKG</sequence>
<gene>
    <name evidence="1" type="ORF">BaRGS_00003842</name>
</gene>
<name>A0ABD0LYL6_9CAEN</name>
<protein>
    <submittedName>
        <fullName evidence="1">Uncharacterized protein</fullName>
    </submittedName>
</protein>
<comment type="caution">
    <text evidence="1">The sequence shown here is derived from an EMBL/GenBank/DDBJ whole genome shotgun (WGS) entry which is preliminary data.</text>
</comment>
<dbReference type="AlphaFoldDB" id="A0ABD0LYL6"/>
<dbReference type="Proteomes" id="UP001519460">
    <property type="component" value="Unassembled WGS sequence"/>
</dbReference>
<organism evidence="1 2">
    <name type="scientific">Batillaria attramentaria</name>
    <dbReference type="NCBI Taxonomy" id="370345"/>
    <lineage>
        <taxon>Eukaryota</taxon>
        <taxon>Metazoa</taxon>
        <taxon>Spiralia</taxon>
        <taxon>Lophotrochozoa</taxon>
        <taxon>Mollusca</taxon>
        <taxon>Gastropoda</taxon>
        <taxon>Caenogastropoda</taxon>
        <taxon>Sorbeoconcha</taxon>
        <taxon>Cerithioidea</taxon>
        <taxon>Batillariidae</taxon>
        <taxon>Batillaria</taxon>
    </lineage>
</organism>